<keyword evidence="2" id="KW-1185">Reference proteome</keyword>
<sequence length="165" mass="17761">MDLSDDDEAAAKAQFKGSFNINTQTGSEAEAAPSPLPSTESETVPAAMLDKILQDPTAEKLLSSINIETLSGISALTGKVPEPSVSPDLAPTPVPSTVPSPATPSPVSTYTRPVRPHQRPPGPRFRPRHHFEGGFPRRGGLMGPRFAPFHPPHPRMDRGGFRPRW</sequence>
<dbReference type="GeneID" id="103524838"/>
<protein>
    <submittedName>
        <fullName evidence="3 4">Soluble scavenger receptor cysteine-rich domain-containing protein SSC5D-like isoform X1</fullName>
    </submittedName>
</protein>
<reference evidence="3 4" key="1">
    <citation type="submission" date="2025-04" db="UniProtKB">
        <authorList>
            <consortium name="RefSeq"/>
        </authorList>
    </citation>
    <scope>IDENTIFICATION</scope>
</reference>
<dbReference type="PaxDb" id="121845-A0A1S3DW32"/>
<feature type="compositionally biased region" description="Pro residues" evidence="1">
    <location>
        <begin position="90"/>
        <end position="104"/>
    </location>
</feature>
<evidence type="ECO:0000313" key="3">
    <source>
        <dbReference type="RefSeq" id="XP_008488092.1"/>
    </source>
</evidence>
<evidence type="ECO:0000313" key="2">
    <source>
        <dbReference type="Proteomes" id="UP000079169"/>
    </source>
</evidence>
<name>A0A1S3DW32_DIACI</name>
<feature type="compositionally biased region" description="Polar residues" evidence="1">
    <location>
        <begin position="17"/>
        <end position="27"/>
    </location>
</feature>
<feature type="region of interest" description="Disordered" evidence="1">
    <location>
        <begin position="1"/>
        <end position="43"/>
    </location>
</feature>
<gene>
    <name evidence="3" type="primary">LOC103524838</name>
    <name evidence="4" type="synonym">LOC103524845</name>
</gene>
<proteinExistence type="predicted"/>
<dbReference type="KEGG" id="dci:103524838"/>
<feature type="compositionally biased region" description="Basic and acidic residues" evidence="1">
    <location>
        <begin position="154"/>
        <end position="165"/>
    </location>
</feature>
<accession>A0A1S3DW32</accession>
<organism evidence="2 3">
    <name type="scientific">Diaphorina citri</name>
    <name type="common">Asian citrus psyllid</name>
    <dbReference type="NCBI Taxonomy" id="121845"/>
    <lineage>
        <taxon>Eukaryota</taxon>
        <taxon>Metazoa</taxon>
        <taxon>Ecdysozoa</taxon>
        <taxon>Arthropoda</taxon>
        <taxon>Hexapoda</taxon>
        <taxon>Insecta</taxon>
        <taxon>Pterygota</taxon>
        <taxon>Neoptera</taxon>
        <taxon>Paraneoptera</taxon>
        <taxon>Hemiptera</taxon>
        <taxon>Sternorrhyncha</taxon>
        <taxon>Psylloidea</taxon>
        <taxon>Psyllidae</taxon>
        <taxon>Diaphorininae</taxon>
        <taxon>Diaphorina</taxon>
    </lineage>
</organism>
<dbReference type="Proteomes" id="UP000079169">
    <property type="component" value="Unplaced"/>
</dbReference>
<dbReference type="GeneID" id="103524845"/>
<dbReference type="RefSeq" id="XP_008488092.1">
    <property type="nucleotide sequence ID" value="XM_008489870.2"/>
</dbReference>
<dbReference type="RefSeq" id="XP_008488106.1">
    <property type="nucleotide sequence ID" value="XM_008489884.2"/>
</dbReference>
<dbReference type="AlphaFoldDB" id="A0A1S3DW32"/>
<feature type="region of interest" description="Disordered" evidence="1">
    <location>
        <begin position="77"/>
        <end position="165"/>
    </location>
</feature>
<evidence type="ECO:0000313" key="4">
    <source>
        <dbReference type="RefSeq" id="XP_008488106.1"/>
    </source>
</evidence>
<dbReference type="KEGG" id="dci:103524845"/>
<evidence type="ECO:0000256" key="1">
    <source>
        <dbReference type="SAM" id="MobiDB-lite"/>
    </source>
</evidence>